<accession>A0A158B3M4</accession>
<dbReference type="EMBL" id="FCOI02000011">
    <property type="protein sequence ID" value="SAK64593.1"/>
    <property type="molecule type" value="Genomic_DNA"/>
</dbReference>
<reference evidence="2" key="1">
    <citation type="submission" date="2016-01" db="EMBL/GenBank/DDBJ databases">
        <authorList>
            <person name="Peeters Charlotte."/>
        </authorList>
    </citation>
    <scope>NUCLEOTIDE SEQUENCE [LARGE SCALE GENOMIC DNA]</scope>
</reference>
<keyword evidence="2" id="KW-1185">Reference proteome</keyword>
<sequence length="99" mass="11056">MLRRANVKKPRENPSGKGVWIRVFDVSPAGKKRLVALAWRRTPFRTEPDTNDAPDDTDLAFGLPDGSVKWRNKAAFLKAWNIDLDARSLSGAEAKHTPS</sequence>
<protein>
    <submittedName>
        <fullName evidence="1">Uncharacterized protein</fullName>
    </submittedName>
</protein>
<organism evidence="1 2">
    <name type="scientific">Caballeronia temeraria</name>
    <dbReference type="NCBI Taxonomy" id="1777137"/>
    <lineage>
        <taxon>Bacteria</taxon>
        <taxon>Pseudomonadati</taxon>
        <taxon>Pseudomonadota</taxon>
        <taxon>Betaproteobacteria</taxon>
        <taxon>Burkholderiales</taxon>
        <taxon>Burkholderiaceae</taxon>
        <taxon>Caballeronia</taxon>
    </lineage>
</organism>
<dbReference type="STRING" id="1777137.AWB76_03519"/>
<dbReference type="AlphaFoldDB" id="A0A158B3M4"/>
<gene>
    <name evidence="1" type="ORF">AWB76_03519</name>
</gene>
<evidence type="ECO:0000313" key="1">
    <source>
        <dbReference type="EMBL" id="SAK64593.1"/>
    </source>
</evidence>
<proteinExistence type="predicted"/>
<evidence type="ECO:0000313" key="2">
    <source>
        <dbReference type="Proteomes" id="UP000054624"/>
    </source>
</evidence>
<name>A0A158B3M4_9BURK</name>
<dbReference type="Proteomes" id="UP000054624">
    <property type="component" value="Unassembled WGS sequence"/>
</dbReference>